<keyword evidence="11" id="KW-0223">Dioxygenase</keyword>
<feature type="domain" description="PHD-type" evidence="21">
    <location>
        <begin position="428"/>
        <end position="484"/>
    </location>
</feature>
<accession>A0A6A6WDH0</accession>
<evidence type="ECO:0000256" key="3">
    <source>
        <dbReference type="ARBA" id="ARBA00004123"/>
    </source>
</evidence>
<evidence type="ECO:0000256" key="9">
    <source>
        <dbReference type="ARBA" id="ARBA00022833"/>
    </source>
</evidence>
<evidence type="ECO:0000256" key="18">
    <source>
        <dbReference type="ARBA" id="ARBA00047915"/>
    </source>
</evidence>
<dbReference type="GO" id="GO:0008270">
    <property type="term" value="F:zinc ion binding"/>
    <property type="evidence" value="ECO:0007669"/>
    <property type="project" value="UniProtKB-KW"/>
</dbReference>
<feature type="compositionally biased region" description="Basic and acidic residues" evidence="20">
    <location>
        <begin position="247"/>
        <end position="264"/>
    </location>
</feature>
<evidence type="ECO:0000256" key="10">
    <source>
        <dbReference type="ARBA" id="ARBA00022853"/>
    </source>
</evidence>
<dbReference type="SMART" id="SM00558">
    <property type="entry name" value="JmjC"/>
    <property type="match status" value="1"/>
</dbReference>
<dbReference type="PANTHER" id="PTHR23123">
    <property type="entry name" value="PHD/F-BOX CONTAINING PROTEIN"/>
    <property type="match status" value="1"/>
</dbReference>
<dbReference type="CDD" id="cd00067">
    <property type="entry name" value="GAL4"/>
    <property type="match status" value="1"/>
</dbReference>
<comment type="similarity">
    <text evidence="4">Belongs to the JHDM1 histone demethylase family.</text>
</comment>
<protein>
    <recommendedName>
        <fullName evidence="6">JmjC domain-containing histone demethylation protein 1</fullName>
        <ecNumber evidence="5">1.14.11.27</ecNumber>
    </recommendedName>
    <alternativeName>
        <fullName evidence="17">[Histone-H3]-lysine-36 demethylase 1</fullName>
    </alternativeName>
</protein>
<feature type="compositionally biased region" description="Basic and acidic residues" evidence="20">
    <location>
        <begin position="146"/>
        <end position="162"/>
    </location>
</feature>
<dbReference type="PROSITE" id="PS51184">
    <property type="entry name" value="JMJC"/>
    <property type="match status" value="1"/>
</dbReference>
<organism evidence="23 24">
    <name type="scientific">Pseudovirgaria hyperparasitica</name>
    <dbReference type="NCBI Taxonomy" id="470096"/>
    <lineage>
        <taxon>Eukaryota</taxon>
        <taxon>Fungi</taxon>
        <taxon>Dikarya</taxon>
        <taxon>Ascomycota</taxon>
        <taxon>Pezizomycotina</taxon>
        <taxon>Dothideomycetes</taxon>
        <taxon>Dothideomycetes incertae sedis</taxon>
        <taxon>Acrospermales</taxon>
        <taxon>Acrospermaceae</taxon>
        <taxon>Pseudovirgaria</taxon>
    </lineage>
</organism>
<dbReference type="Pfam" id="PF02373">
    <property type="entry name" value="JmjC"/>
    <property type="match status" value="1"/>
</dbReference>
<dbReference type="SUPFAM" id="SSF51197">
    <property type="entry name" value="Clavaminate synthase-like"/>
    <property type="match status" value="1"/>
</dbReference>
<evidence type="ECO:0000256" key="1">
    <source>
        <dbReference type="ARBA" id="ARBA00001954"/>
    </source>
</evidence>
<dbReference type="InterPro" id="IPR019786">
    <property type="entry name" value="Zinc_finger_PHD-type_CS"/>
</dbReference>
<evidence type="ECO:0000256" key="13">
    <source>
        <dbReference type="ARBA" id="ARBA00023004"/>
    </source>
</evidence>
<evidence type="ECO:0000256" key="11">
    <source>
        <dbReference type="ARBA" id="ARBA00022964"/>
    </source>
</evidence>
<comment type="catalytic activity">
    <reaction evidence="18">
        <text>N(6),N(6)-dimethyl-L-lysyl(36)-[histone H3] + 2 2-oxoglutarate + 2 O2 = L-lysyl(36)-[histone H3] + 2 formaldehyde + 2 succinate + 2 CO2</text>
        <dbReference type="Rhea" id="RHEA:42032"/>
        <dbReference type="Rhea" id="RHEA-COMP:9785"/>
        <dbReference type="Rhea" id="RHEA-COMP:9787"/>
        <dbReference type="ChEBI" id="CHEBI:15379"/>
        <dbReference type="ChEBI" id="CHEBI:16526"/>
        <dbReference type="ChEBI" id="CHEBI:16810"/>
        <dbReference type="ChEBI" id="CHEBI:16842"/>
        <dbReference type="ChEBI" id="CHEBI:29969"/>
        <dbReference type="ChEBI" id="CHEBI:30031"/>
        <dbReference type="ChEBI" id="CHEBI:61976"/>
        <dbReference type="EC" id="1.14.11.27"/>
    </reaction>
</comment>
<feature type="region of interest" description="Disordered" evidence="20">
    <location>
        <begin position="573"/>
        <end position="593"/>
    </location>
</feature>
<dbReference type="InterPro" id="IPR019787">
    <property type="entry name" value="Znf_PHD-finger"/>
</dbReference>
<feature type="compositionally biased region" description="Basic and acidic residues" evidence="20">
    <location>
        <begin position="1406"/>
        <end position="1425"/>
    </location>
</feature>
<feature type="region of interest" description="Disordered" evidence="20">
    <location>
        <begin position="1"/>
        <end position="54"/>
    </location>
</feature>
<feature type="region of interest" description="Disordered" evidence="20">
    <location>
        <begin position="978"/>
        <end position="1054"/>
    </location>
</feature>
<dbReference type="Pfam" id="PF00628">
    <property type="entry name" value="PHD"/>
    <property type="match status" value="1"/>
</dbReference>
<dbReference type="CDD" id="cd15517">
    <property type="entry name" value="PHD_TCF19_like"/>
    <property type="match status" value="1"/>
</dbReference>
<feature type="compositionally biased region" description="Polar residues" evidence="20">
    <location>
        <begin position="1333"/>
        <end position="1378"/>
    </location>
</feature>
<feature type="compositionally biased region" description="Basic and acidic residues" evidence="20">
    <location>
        <begin position="987"/>
        <end position="1008"/>
    </location>
</feature>
<dbReference type="GO" id="GO:0005634">
    <property type="term" value="C:nucleus"/>
    <property type="evidence" value="ECO:0007669"/>
    <property type="project" value="UniProtKB-SubCell"/>
</dbReference>
<dbReference type="EMBL" id="ML996568">
    <property type="protein sequence ID" value="KAF2760104.1"/>
    <property type="molecule type" value="Genomic_DNA"/>
</dbReference>
<keyword evidence="8 19" id="KW-0863">Zinc-finger</keyword>
<evidence type="ECO:0000256" key="7">
    <source>
        <dbReference type="ARBA" id="ARBA00022723"/>
    </source>
</evidence>
<dbReference type="SUPFAM" id="SSF57903">
    <property type="entry name" value="FYVE/PHD zinc finger"/>
    <property type="match status" value="1"/>
</dbReference>
<feature type="region of interest" description="Disordered" evidence="20">
    <location>
        <begin position="75"/>
        <end position="95"/>
    </location>
</feature>
<keyword evidence="15" id="KW-0804">Transcription</keyword>
<evidence type="ECO:0000256" key="15">
    <source>
        <dbReference type="ARBA" id="ARBA00023163"/>
    </source>
</evidence>
<dbReference type="Gene3D" id="2.60.120.650">
    <property type="entry name" value="Cupin"/>
    <property type="match status" value="2"/>
</dbReference>
<dbReference type="GO" id="GO:0000981">
    <property type="term" value="F:DNA-binding transcription factor activity, RNA polymerase II-specific"/>
    <property type="evidence" value="ECO:0007669"/>
    <property type="project" value="InterPro"/>
</dbReference>
<comment type="cofactor">
    <cofactor evidence="1">
        <name>Fe(2+)</name>
        <dbReference type="ChEBI" id="CHEBI:29033"/>
    </cofactor>
</comment>
<dbReference type="GeneID" id="54487685"/>
<keyword evidence="9" id="KW-0862">Zinc</keyword>
<dbReference type="InterPro" id="IPR011011">
    <property type="entry name" value="Znf_FYVE_PHD"/>
</dbReference>
<feature type="domain" description="JmjC" evidence="22">
    <location>
        <begin position="674"/>
        <end position="832"/>
    </location>
</feature>
<dbReference type="InterPro" id="IPR041070">
    <property type="entry name" value="JHD"/>
</dbReference>
<evidence type="ECO:0000256" key="12">
    <source>
        <dbReference type="ARBA" id="ARBA00023002"/>
    </source>
</evidence>
<dbReference type="InterPro" id="IPR001965">
    <property type="entry name" value="Znf_PHD"/>
</dbReference>
<comment type="subcellular location">
    <subcellularLocation>
        <location evidence="3">Nucleus</location>
    </subcellularLocation>
</comment>
<evidence type="ECO:0000256" key="19">
    <source>
        <dbReference type="PROSITE-ProRule" id="PRU00146"/>
    </source>
</evidence>
<gene>
    <name evidence="23" type="ORF">EJ05DRAFT_498076</name>
</gene>
<dbReference type="SMART" id="SM00249">
    <property type="entry name" value="PHD"/>
    <property type="match status" value="1"/>
</dbReference>
<dbReference type="InterPro" id="IPR001138">
    <property type="entry name" value="Zn2Cys6_DnaBD"/>
</dbReference>
<dbReference type="Pfam" id="PF17811">
    <property type="entry name" value="JHD"/>
    <property type="match status" value="1"/>
</dbReference>
<feature type="region of interest" description="Disordered" evidence="20">
    <location>
        <begin position="113"/>
        <end position="176"/>
    </location>
</feature>
<feature type="region of interest" description="Disordered" evidence="20">
    <location>
        <begin position="245"/>
        <end position="281"/>
    </location>
</feature>
<feature type="compositionally biased region" description="Basic and acidic residues" evidence="20">
    <location>
        <begin position="342"/>
        <end position="377"/>
    </location>
</feature>
<name>A0A6A6WDH0_9PEZI</name>
<evidence type="ECO:0000313" key="23">
    <source>
        <dbReference type="EMBL" id="KAF2760104.1"/>
    </source>
</evidence>
<sequence length="1448" mass="162504">MPPNSFKRGPFPPPPRIQARTPSPPRDSYEPLNPEDVLDFDRSNQPPVDRYTNLTGRKLTSFGLQGTYNHLEVAQNDASVRRTDTKSGPSRSQVPVSPIDALANAASSAGASASPLLEVGPPTQSPTYTHAQHVFVPQQPRSVKRRTGDGEERPAKRARSEMLKSAVHASRASRPATSYVTPPVAYNVEQMVNNGMRMHREPRRLSEAEERERQQDAELLVFFTQTACFRKNSFDQNAHRSIVVTRPSEDVVHDSPPSEKDSSHDAIQTQTPPEDVYSTSILDETEKKVEVAVEVHNPERDAQKTELAKDVDDQDIPGRPLESPNAQHEDPIPDQLQSPKSLGHDNSYHGQQHDKQSADSHSSDDMKSIRHDRRKSEASAQLQIVTQIHGGPSLTRGISVPPDNAMLIREAMLDNTAIQVPTHETEPVTICPTCSFSSSMNGELKNWIECSGCQQWYHFACAGFRSDRDVQRVDKFFCRSCKPKYGPTTLLRKSKRAHPNVDYAGLNQGVIRTPDDTPEHHYIQHIKDGNFDFDSETFPRMRPELLTLDYFEKSGCFTEPIVIPAEWNPRPGVLGESRAIDDQESSTDPSTFQLDDYEYENYPDDGQDKLDMVMPQGLTVRRVAELYGPREPVEVIEVKSQEGSGRKWDMGRWADYYEDTSEEKIIRNVISLEVSQSKLGRLIRRPRVVREMDLQDAVWPQEEIDKGLVPKVQFYCLMSVADCYTDFHIDFGGSSVFYHIIKGKKTFFFIPPKPKHLKKYEEWCLSPAQNWTFLGGQTKECYRVDLSEGDTMLIPSGWIHAVWTPENSLVIGGNFLTRMHFDMQIKVAEIEKATKVARKFRYPHFQKVMWYSVLKYLEEDPLPQTVAQLFYDRNQFHRDVPIHLQTNNFGHNSVAGPENYNARYYSKQEINSLPSLVRFVHRNVMISLGKVENITMETRNAVSKSIPKGRGDPLEIIKTFAAWTAWKRGNEDLPEWAHPDTMLPEAGEFKTEKKLGISRKQPERKSGDSNRPAGFLSERQQVGLPPASSGTYIIPPNMSDLPKHLSTPKTSQLGPKRIACDACRKRRIRCKHKDDVVNGGDGSPSSSRIVEPVQAFATPVAAIVATSPESVKSRPHGLGTPFTGSNLMRSAQQALSMSGSSSLVGLPSESVDGKKGRNKACVECRRSKRRCIHDENGAIDPVKAQEAKIPRGTTSHKKRRYMEIVERSQREKQEAGFTSTSVGESSPEDVKMVNGIDTAYSSQTPNGIVYGQSMGESQYDQSMDYEDEEHNEFDRNYEDFVVSSIEDHNGAGQPEAHTQDSVVDSAIDPSLAATAFNPPRTPKQEHEAPPISSPLSDLVNSSPRCHVNGLTQTANHPYYSLQTPQPASSAMAQSPPNGSSVSSMKRKSGSASKKDVKPFIQHRSPIQHERETPKTEAELSEEQSLKLARELQESEWGLRRRRGSKPSV</sequence>
<dbReference type="GO" id="GO:0140680">
    <property type="term" value="F:histone H3K36me/H3K36me2 demethylase activity"/>
    <property type="evidence" value="ECO:0007669"/>
    <property type="project" value="UniProtKB-EC"/>
</dbReference>
<feature type="compositionally biased region" description="Basic and acidic residues" evidence="20">
    <location>
        <begin position="294"/>
        <end position="311"/>
    </location>
</feature>
<keyword evidence="13" id="KW-0408">Iron</keyword>
<evidence type="ECO:0000256" key="20">
    <source>
        <dbReference type="SAM" id="MobiDB-lite"/>
    </source>
</evidence>
<evidence type="ECO:0000256" key="5">
    <source>
        <dbReference type="ARBA" id="ARBA00013246"/>
    </source>
</evidence>
<dbReference type="Proteomes" id="UP000799437">
    <property type="component" value="Unassembled WGS sequence"/>
</dbReference>
<feature type="region of interest" description="Disordered" evidence="20">
    <location>
        <begin position="1206"/>
        <end position="1229"/>
    </location>
</feature>
<evidence type="ECO:0000259" key="21">
    <source>
        <dbReference type="PROSITE" id="PS50016"/>
    </source>
</evidence>
<evidence type="ECO:0000256" key="8">
    <source>
        <dbReference type="ARBA" id="ARBA00022771"/>
    </source>
</evidence>
<dbReference type="RefSeq" id="XP_033602555.1">
    <property type="nucleotide sequence ID" value="XM_033746631.1"/>
</dbReference>
<feature type="region of interest" description="Disordered" evidence="20">
    <location>
        <begin position="294"/>
        <end position="380"/>
    </location>
</feature>
<feature type="compositionally biased region" description="Polar residues" evidence="20">
    <location>
        <begin position="86"/>
        <end position="95"/>
    </location>
</feature>
<keyword evidence="24" id="KW-1185">Reference proteome</keyword>
<dbReference type="PROSITE" id="PS01359">
    <property type="entry name" value="ZF_PHD_1"/>
    <property type="match status" value="1"/>
</dbReference>
<evidence type="ECO:0000259" key="22">
    <source>
        <dbReference type="PROSITE" id="PS51184"/>
    </source>
</evidence>
<evidence type="ECO:0000256" key="17">
    <source>
        <dbReference type="ARBA" id="ARBA00031083"/>
    </source>
</evidence>
<evidence type="ECO:0000256" key="14">
    <source>
        <dbReference type="ARBA" id="ARBA00023015"/>
    </source>
</evidence>
<evidence type="ECO:0000256" key="2">
    <source>
        <dbReference type="ARBA" id="ARBA00003909"/>
    </source>
</evidence>
<evidence type="ECO:0000313" key="24">
    <source>
        <dbReference type="Proteomes" id="UP000799437"/>
    </source>
</evidence>
<keyword evidence="14" id="KW-0805">Transcription regulation</keyword>
<evidence type="ECO:0000256" key="6">
    <source>
        <dbReference type="ARBA" id="ARBA00015153"/>
    </source>
</evidence>
<keyword evidence="7" id="KW-0479">Metal-binding</keyword>
<keyword evidence="16" id="KW-0539">Nucleus</keyword>
<keyword evidence="12" id="KW-0560">Oxidoreductase</keyword>
<keyword evidence="10" id="KW-0156">Chromatin regulator</keyword>
<comment type="function">
    <text evidence="2">Histone demethylase that specifically demethylates 'Lys-36' of histone H3, thereby playing a central role in histone code.</text>
</comment>
<proteinExistence type="inferred from homology"/>
<dbReference type="EC" id="1.14.11.27" evidence="5"/>
<evidence type="ECO:0000256" key="16">
    <source>
        <dbReference type="ARBA" id="ARBA00023242"/>
    </source>
</evidence>
<dbReference type="InterPro" id="IPR050690">
    <property type="entry name" value="JHDM1_Histone_Demethylase"/>
</dbReference>
<dbReference type="PROSITE" id="PS50016">
    <property type="entry name" value="ZF_PHD_2"/>
    <property type="match status" value="1"/>
</dbReference>
<reference evidence="23" key="1">
    <citation type="journal article" date="2020" name="Stud. Mycol.">
        <title>101 Dothideomycetes genomes: a test case for predicting lifestyles and emergence of pathogens.</title>
        <authorList>
            <person name="Haridas S."/>
            <person name="Albert R."/>
            <person name="Binder M."/>
            <person name="Bloem J."/>
            <person name="Labutti K."/>
            <person name="Salamov A."/>
            <person name="Andreopoulos B."/>
            <person name="Baker S."/>
            <person name="Barry K."/>
            <person name="Bills G."/>
            <person name="Bluhm B."/>
            <person name="Cannon C."/>
            <person name="Castanera R."/>
            <person name="Culley D."/>
            <person name="Daum C."/>
            <person name="Ezra D."/>
            <person name="Gonzalez J."/>
            <person name="Henrissat B."/>
            <person name="Kuo A."/>
            <person name="Liang C."/>
            <person name="Lipzen A."/>
            <person name="Lutzoni F."/>
            <person name="Magnuson J."/>
            <person name="Mondo S."/>
            <person name="Nolan M."/>
            <person name="Ohm R."/>
            <person name="Pangilinan J."/>
            <person name="Park H.-J."/>
            <person name="Ramirez L."/>
            <person name="Alfaro M."/>
            <person name="Sun H."/>
            <person name="Tritt A."/>
            <person name="Yoshinaga Y."/>
            <person name="Zwiers L.-H."/>
            <person name="Turgeon B."/>
            <person name="Goodwin S."/>
            <person name="Spatafora J."/>
            <person name="Crous P."/>
            <person name="Grigoriev I."/>
        </authorList>
    </citation>
    <scope>NUCLEOTIDE SEQUENCE</scope>
    <source>
        <strain evidence="23">CBS 121739</strain>
    </source>
</reference>
<evidence type="ECO:0000256" key="4">
    <source>
        <dbReference type="ARBA" id="ARBA00008037"/>
    </source>
</evidence>
<feature type="region of interest" description="Disordered" evidence="20">
    <location>
        <begin position="1285"/>
        <end position="1425"/>
    </location>
</feature>
<feature type="compositionally biased region" description="Polar residues" evidence="20">
    <location>
        <begin position="265"/>
        <end position="281"/>
    </location>
</feature>
<dbReference type="OrthoDB" id="5876800at2759"/>
<dbReference type="InterPro" id="IPR003347">
    <property type="entry name" value="JmjC_dom"/>
</dbReference>